<dbReference type="InterPro" id="IPR011009">
    <property type="entry name" value="Kinase-like_dom_sf"/>
</dbReference>
<dbReference type="GO" id="GO:0004697">
    <property type="term" value="F:diacylglycerol-dependent serine/threonine kinase activity"/>
    <property type="evidence" value="ECO:0007669"/>
    <property type="project" value="UniProtKB-EC"/>
</dbReference>
<dbReference type="InterPro" id="IPR000719">
    <property type="entry name" value="Prot_kinase_dom"/>
</dbReference>
<dbReference type="FunFam" id="2.60.40.1110:FF:000001">
    <property type="entry name" value="cyclin-G-associated kinase isoform X2"/>
    <property type="match status" value="1"/>
</dbReference>
<dbReference type="InterPro" id="IPR017441">
    <property type="entry name" value="Protein_kinase_ATP_BS"/>
</dbReference>
<dbReference type="EC" id="2.7.11.13" evidence="3"/>
<evidence type="ECO:0000256" key="3">
    <source>
        <dbReference type="ARBA" id="ARBA00012429"/>
    </source>
</evidence>
<dbReference type="PROSITE" id="PS50076">
    <property type="entry name" value="DNAJ_2"/>
    <property type="match status" value="1"/>
</dbReference>
<evidence type="ECO:0000259" key="11">
    <source>
        <dbReference type="PROSITE" id="PS50076"/>
    </source>
</evidence>
<feature type="compositionally biased region" description="Polar residues" evidence="9">
    <location>
        <begin position="371"/>
        <end position="389"/>
    </location>
</feature>
<feature type="region of interest" description="Disordered" evidence="9">
    <location>
        <begin position="334"/>
        <end position="392"/>
    </location>
</feature>
<evidence type="ECO:0000256" key="6">
    <source>
        <dbReference type="ARBA" id="ARBA00022840"/>
    </source>
</evidence>
<dbReference type="InterPro" id="IPR014020">
    <property type="entry name" value="Tensin_C2-dom"/>
</dbReference>
<dbReference type="InterPro" id="IPR001623">
    <property type="entry name" value="DnaJ_domain"/>
</dbReference>
<dbReference type="AlphaFoldDB" id="A0A8J2WII8"/>
<dbReference type="PROSITE" id="PS50011">
    <property type="entry name" value="PROTEIN_KINASE_DOM"/>
    <property type="match status" value="1"/>
</dbReference>
<comment type="subcellular location">
    <subcellularLocation>
        <location evidence="1">Cytoplasmic vesicle</location>
        <location evidence="1">Clathrin-coated vesicle</location>
    </subcellularLocation>
</comment>
<dbReference type="InterPro" id="IPR008271">
    <property type="entry name" value="Ser/Thr_kinase_AS"/>
</dbReference>
<dbReference type="GO" id="GO:0030136">
    <property type="term" value="C:clathrin-coated vesicle"/>
    <property type="evidence" value="ECO:0007669"/>
    <property type="project" value="UniProtKB-SubCell"/>
</dbReference>
<dbReference type="Gene3D" id="1.10.287.110">
    <property type="entry name" value="DnaJ domain"/>
    <property type="match status" value="1"/>
</dbReference>
<proteinExistence type="inferred from homology"/>
<evidence type="ECO:0000256" key="5">
    <source>
        <dbReference type="ARBA" id="ARBA00022741"/>
    </source>
</evidence>
<feature type="compositionally biased region" description="Low complexity" evidence="9">
    <location>
        <begin position="1054"/>
        <end position="1067"/>
    </location>
</feature>
<keyword evidence="5 8" id="KW-0547">Nucleotide-binding</keyword>
<dbReference type="SUPFAM" id="SSF49562">
    <property type="entry name" value="C2 domain (Calcium/lipid-binding domain, CaLB)"/>
    <property type="match status" value="1"/>
</dbReference>
<dbReference type="Pfam" id="PF00069">
    <property type="entry name" value="Pkinase"/>
    <property type="match status" value="1"/>
</dbReference>
<evidence type="ECO:0000256" key="4">
    <source>
        <dbReference type="ARBA" id="ARBA00022553"/>
    </source>
</evidence>
<comment type="similarity">
    <text evidence="2">Belongs to the protein kinase superfamily. AGC Ser/Thr protein kinase family. PKC subfamily.</text>
</comment>
<comment type="caution">
    <text evidence="14">The sequence shown here is derived from an EMBL/GenBank/DDBJ whole genome shotgun (WGS) entry which is preliminary data.</text>
</comment>
<evidence type="ECO:0000259" key="10">
    <source>
        <dbReference type="PROSITE" id="PS50011"/>
    </source>
</evidence>
<name>A0A8J2WII8_9CRUS</name>
<dbReference type="FunFam" id="1.10.287.110:FF:000002">
    <property type="entry name" value="putative tyrosine-protein phosphatase auxilin isoform X2"/>
    <property type="match status" value="1"/>
</dbReference>
<dbReference type="GO" id="GO:0035612">
    <property type="term" value="F:AP-2 adaptor complex binding"/>
    <property type="evidence" value="ECO:0007669"/>
    <property type="project" value="TreeGrafter"/>
</dbReference>
<dbReference type="GO" id="GO:0045747">
    <property type="term" value="P:positive regulation of Notch signaling pathway"/>
    <property type="evidence" value="ECO:0007669"/>
    <property type="project" value="TreeGrafter"/>
</dbReference>
<keyword evidence="15" id="KW-1185">Reference proteome</keyword>
<feature type="compositionally biased region" description="Pro residues" evidence="9">
    <location>
        <begin position="354"/>
        <end position="365"/>
    </location>
</feature>
<feature type="domain" description="C2 tensin-type" evidence="13">
    <location>
        <begin position="571"/>
        <end position="713"/>
    </location>
</feature>
<evidence type="ECO:0000313" key="14">
    <source>
        <dbReference type="EMBL" id="CAH0105618.1"/>
    </source>
</evidence>
<accession>A0A8J2WII8</accession>
<dbReference type="SUPFAM" id="SSF46565">
    <property type="entry name" value="Chaperone J-domain"/>
    <property type="match status" value="1"/>
</dbReference>
<sequence>MADFLKSAANYFTASNNGASENPLIGALVNVNSVQLRIKRQIGEGGYAFVFIAQDVQSNQDYALKRLIAADTDAVKSIIQEVAFLKKLAGHPHVINFISACCNDRGGGSKEYLVVTELCSGGAMFDALRVRNSPLSPEEVSSVFWQTCKAVQALHSLEQPIIHRDLKIENLLLTADGVIKLCDFGSATTQQYFPGPDWTVSQRGLLEEEMAKYTTPVYRAPEMIDTWSNHPITTAADIWALGCVLYVLCYQTHPFEDGAKLRIINGNFTLPSNDSRYDIFHDIIRGMLKVFDNDLLVDPRTRLTISEVLDRLAAIGETRGYQMKCGLKINLPSQSAVPQSSSRPNTSAVSQASPQPPRRPPPPNPSASQLHHVSNNPAPSTHQISSQPTMGLLSSLKGGAGSLFKNLKDTSTKVMQTVQQSMARSELDLSYVTSRLIVTSFPAEGIESAYRHHIDDVRNALDTRHGSHYAVYNVSGRSYASTKYALCKSMYNYLDRDTKNVCVLHCMDGKASSAVVVAALFLYTQLFRTIEEALQMFAVKRCPPGLNASQYRYLNYYLGLLIEPHPILPHHKPVTLATLTLSPVPIFTKNRDGCRPYVEILQGEQRLLSTLTEYERMRVYHVSENKVTLQLNTTVCGDITIVVYHARNTLGGVVQGRPAGLKICQFQIHTGFIHEEETTLRLSRNQLDEVAITTEGGDLHGPNFMSSLSFFVLDQERTVQPEPWGASDTSVKNAMVLFTSREEINEVFDTFCDVAGNANDAETSCKPHPAQDTDEHASAILYTPVVASTSPIRPSSPVQEINVDLLNLGSESSSVSVSNQSSVIEEGELLNLSSQTSSNLLVGSQGGGNGDFLQDLLKTSEETSPATSTFVPSSTPANPFFTLDPFDPLAGAPVGVTVTPNNLSSSNSFGNFATLQQSQPSDESLMGNWDSILKQTPSSGARPMTLPNIPRNSSTPNLEAKAKDPLADFGNLIGLAGTANTNTTRAPTWVSTMKPVPPMNIGLTNPPGCFSNFPTGAAATSLTSPSTSLSGSPLHKPQTVWSNTNNLTQHAGRSNPISNSSTSTNASMQQPVKTPGEAQPDYSRTNFDSVFGRSDYSYFKSHYYVILLLISAKGGGGLPRPKVAGDMFGDLLGTQGFDFSSTKKDSGPKTINAMRKEELAKDIDPDKMKIMDWTEGKQRNIRALLCSLHTVLWEGTKWQDVGMHQLVSHTDVKKMYRKACLAVHPDKQSGTDNEKIAKMIFMELNDAWSEFENDVTQQNMFR</sequence>
<dbReference type="Gene3D" id="3.90.190.10">
    <property type="entry name" value="Protein tyrosine phosphatase superfamily"/>
    <property type="match status" value="1"/>
</dbReference>
<feature type="region of interest" description="Disordered" evidence="9">
    <location>
        <begin position="1045"/>
        <end position="1083"/>
    </location>
</feature>
<keyword evidence="7" id="KW-0968">Cytoplasmic vesicle</keyword>
<dbReference type="SUPFAM" id="SSF52799">
    <property type="entry name" value="(Phosphotyrosine protein) phosphatases II"/>
    <property type="match status" value="1"/>
</dbReference>
<gene>
    <name evidence="14" type="ORF">DGAL_LOCUS8675</name>
</gene>
<dbReference type="PANTHER" id="PTHR22967">
    <property type="entry name" value="SERINE/THREONINE PROTEIN KINASE"/>
    <property type="match status" value="1"/>
</dbReference>
<feature type="region of interest" description="Disordered" evidence="9">
    <location>
        <begin position="937"/>
        <end position="958"/>
    </location>
</feature>
<feature type="binding site" evidence="8">
    <location>
        <position position="65"/>
    </location>
    <ligand>
        <name>ATP</name>
        <dbReference type="ChEBI" id="CHEBI:30616"/>
    </ligand>
</feature>
<dbReference type="InterPro" id="IPR029021">
    <property type="entry name" value="Prot-tyrosine_phosphatase-like"/>
</dbReference>
<feature type="domain" description="Protein kinase" evidence="10">
    <location>
        <begin position="36"/>
        <end position="315"/>
    </location>
</feature>
<evidence type="ECO:0000259" key="13">
    <source>
        <dbReference type="PROSITE" id="PS51182"/>
    </source>
</evidence>
<keyword evidence="4" id="KW-0597">Phosphoprotein</keyword>
<protein>
    <recommendedName>
        <fullName evidence="3">protein kinase C</fullName>
        <ecNumber evidence="3">2.7.11.13</ecNumber>
    </recommendedName>
</protein>
<dbReference type="InterPro" id="IPR029023">
    <property type="entry name" value="Tensin_phosphatase"/>
</dbReference>
<dbReference type="PROSITE" id="PS51182">
    <property type="entry name" value="C2_TENSIN"/>
    <property type="match status" value="1"/>
</dbReference>
<dbReference type="OrthoDB" id="1717591at2759"/>
<dbReference type="PROSITE" id="PS51181">
    <property type="entry name" value="PPASE_TENSIN"/>
    <property type="match status" value="1"/>
</dbReference>
<dbReference type="Gene3D" id="1.10.510.10">
    <property type="entry name" value="Transferase(Phosphotransferase) domain 1"/>
    <property type="match status" value="1"/>
</dbReference>
<dbReference type="CDD" id="cd06257">
    <property type="entry name" value="DnaJ"/>
    <property type="match status" value="1"/>
</dbReference>
<evidence type="ECO:0000259" key="12">
    <source>
        <dbReference type="PROSITE" id="PS51181"/>
    </source>
</evidence>
<dbReference type="PROSITE" id="PS00107">
    <property type="entry name" value="PROTEIN_KINASE_ATP"/>
    <property type="match status" value="1"/>
</dbReference>
<feature type="compositionally biased region" description="Polar residues" evidence="9">
    <location>
        <begin position="334"/>
        <end position="349"/>
    </location>
</feature>
<dbReference type="SMART" id="SM00220">
    <property type="entry name" value="S_TKc"/>
    <property type="match status" value="1"/>
</dbReference>
<evidence type="ECO:0000256" key="7">
    <source>
        <dbReference type="ARBA" id="ARBA00023329"/>
    </source>
</evidence>
<evidence type="ECO:0000313" key="15">
    <source>
        <dbReference type="Proteomes" id="UP000789390"/>
    </source>
</evidence>
<reference evidence="14" key="1">
    <citation type="submission" date="2021-11" db="EMBL/GenBank/DDBJ databases">
        <authorList>
            <person name="Schell T."/>
        </authorList>
    </citation>
    <scope>NUCLEOTIDE SEQUENCE</scope>
    <source>
        <strain evidence="14">M5</strain>
    </source>
</reference>
<evidence type="ECO:0000256" key="2">
    <source>
        <dbReference type="ARBA" id="ARBA00005490"/>
    </source>
</evidence>
<dbReference type="PROSITE" id="PS00108">
    <property type="entry name" value="PROTEIN_KINASE_ST"/>
    <property type="match status" value="1"/>
</dbReference>
<dbReference type="PANTHER" id="PTHR22967:SF105">
    <property type="entry name" value="CYCLIN-G-ASSOCIATED KINASE"/>
    <property type="match status" value="1"/>
</dbReference>
<dbReference type="InterPro" id="IPR036869">
    <property type="entry name" value="J_dom_sf"/>
</dbReference>
<evidence type="ECO:0000256" key="8">
    <source>
        <dbReference type="PROSITE-ProRule" id="PRU10141"/>
    </source>
</evidence>
<evidence type="ECO:0000256" key="1">
    <source>
        <dbReference type="ARBA" id="ARBA00004132"/>
    </source>
</evidence>
<evidence type="ECO:0000256" key="9">
    <source>
        <dbReference type="SAM" id="MobiDB-lite"/>
    </source>
</evidence>
<dbReference type="Proteomes" id="UP000789390">
    <property type="component" value="Unassembled WGS sequence"/>
</dbReference>
<feature type="domain" description="Phosphatase tensin-type" evidence="12">
    <location>
        <begin position="418"/>
        <end position="564"/>
    </location>
</feature>
<dbReference type="Pfam" id="PF10409">
    <property type="entry name" value="PTEN_C2"/>
    <property type="match status" value="1"/>
</dbReference>
<dbReference type="Gene3D" id="2.60.40.1110">
    <property type="match status" value="1"/>
</dbReference>
<dbReference type="GO" id="GO:2000369">
    <property type="term" value="P:regulation of clathrin-dependent endocytosis"/>
    <property type="evidence" value="ECO:0007669"/>
    <property type="project" value="TreeGrafter"/>
</dbReference>
<keyword evidence="6 8" id="KW-0067">ATP-binding</keyword>
<dbReference type="InterPro" id="IPR035892">
    <property type="entry name" value="C2_domain_sf"/>
</dbReference>
<dbReference type="SMART" id="SM01326">
    <property type="entry name" value="PTEN_C2"/>
    <property type="match status" value="1"/>
</dbReference>
<organism evidence="14 15">
    <name type="scientific">Daphnia galeata</name>
    <dbReference type="NCBI Taxonomy" id="27404"/>
    <lineage>
        <taxon>Eukaryota</taxon>
        <taxon>Metazoa</taxon>
        <taxon>Ecdysozoa</taxon>
        <taxon>Arthropoda</taxon>
        <taxon>Crustacea</taxon>
        <taxon>Branchiopoda</taxon>
        <taxon>Diplostraca</taxon>
        <taxon>Cladocera</taxon>
        <taxon>Anomopoda</taxon>
        <taxon>Daphniidae</taxon>
        <taxon>Daphnia</taxon>
    </lineage>
</organism>
<feature type="domain" description="J" evidence="11">
    <location>
        <begin position="1196"/>
        <end position="1262"/>
    </location>
</feature>
<dbReference type="SUPFAM" id="SSF56112">
    <property type="entry name" value="Protein kinase-like (PK-like)"/>
    <property type="match status" value="1"/>
</dbReference>
<dbReference type="GO" id="GO:0005524">
    <property type="term" value="F:ATP binding"/>
    <property type="evidence" value="ECO:0007669"/>
    <property type="project" value="UniProtKB-UniRule"/>
</dbReference>
<dbReference type="EMBL" id="CAKKLH010000190">
    <property type="protein sequence ID" value="CAH0105618.1"/>
    <property type="molecule type" value="Genomic_DNA"/>
</dbReference>